<dbReference type="Proteomes" id="UP000240830">
    <property type="component" value="Unassembled WGS sequence"/>
</dbReference>
<feature type="domain" description="RRM" evidence="3">
    <location>
        <begin position="40"/>
        <end position="118"/>
    </location>
</feature>
<feature type="compositionally biased region" description="Basic and acidic residues" evidence="2">
    <location>
        <begin position="164"/>
        <end position="197"/>
    </location>
</feature>
<name>A0A2H9TQQ3_9FUNG</name>
<evidence type="ECO:0000256" key="1">
    <source>
        <dbReference type="PROSITE-ProRule" id="PRU00176"/>
    </source>
</evidence>
<protein>
    <recommendedName>
        <fullName evidence="3">RRM domain-containing protein</fullName>
    </recommendedName>
</protein>
<evidence type="ECO:0000259" key="3">
    <source>
        <dbReference type="PROSITE" id="PS50102"/>
    </source>
</evidence>
<dbReference type="Pfam" id="PF00076">
    <property type="entry name" value="RRM_1"/>
    <property type="match status" value="1"/>
</dbReference>
<dbReference type="SUPFAM" id="SSF54928">
    <property type="entry name" value="RNA-binding domain, RBD"/>
    <property type="match status" value="1"/>
</dbReference>
<feature type="compositionally biased region" description="Basic and acidic residues" evidence="2">
    <location>
        <begin position="132"/>
        <end position="145"/>
    </location>
</feature>
<dbReference type="AlphaFoldDB" id="A0A2H9TQQ3"/>
<keyword evidence="5" id="KW-1185">Reference proteome</keyword>
<dbReference type="PROSITE" id="PS50102">
    <property type="entry name" value="RRM"/>
    <property type="match status" value="1"/>
</dbReference>
<keyword evidence="1" id="KW-0694">RNA-binding</keyword>
<dbReference type="EMBL" id="MTSL01000010">
    <property type="protein sequence ID" value="PJF20079.1"/>
    <property type="molecule type" value="Genomic_DNA"/>
</dbReference>
<evidence type="ECO:0000313" key="4">
    <source>
        <dbReference type="EMBL" id="PJF20079.1"/>
    </source>
</evidence>
<sequence length="261" mass="30085">MSDSPHSTDHGGPSHIQTSSGQDSVAQKPSLMGDSNNQSITLYVSGLARSMREDDLRSLFEPYGELTRVKVVNDPHTGDNRGFGFVGYLEDSCAQAAIDALDKKDHLGRNLAVERARRDRPRSPTPGQYHGPTRDRGHERRPRRDDRRRRYSSRSRSRSRSRSYSRDERRSRHYGRDRSDRYEPSRDSYGYGDRDYRPYPSRPSAPPTYYPPPRENMYQAPPGARYDAYTVPPMYMPPTDYERRYPPPMGAVPPRPRSPYN</sequence>
<evidence type="ECO:0000256" key="2">
    <source>
        <dbReference type="SAM" id="MobiDB-lite"/>
    </source>
</evidence>
<accession>A0A2H9TQQ3</accession>
<feature type="region of interest" description="Disordered" evidence="2">
    <location>
        <begin position="112"/>
        <end position="224"/>
    </location>
</feature>
<feature type="region of interest" description="Disordered" evidence="2">
    <location>
        <begin position="238"/>
        <end position="261"/>
    </location>
</feature>
<feature type="compositionally biased region" description="Basic residues" evidence="2">
    <location>
        <begin position="146"/>
        <end position="163"/>
    </location>
</feature>
<dbReference type="InterPro" id="IPR035979">
    <property type="entry name" value="RBD_domain_sf"/>
</dbReference>
<comment type="caution">
    <text evidence="4">The sequence shown here is derived from an EMBL/GenBank/DDBJ whole genome shotgun (WGS) entry which is preliminary data.</text>
</comment>
<dbReference type="STRING" id="1246581.A0A2H9TQQ3"/>
<dbReference type="GO" id="GO:0003723">
    <property type="term" value="F:RNA binding"/>
    <property type="evidence" value="ECO:0007669"/>
    <property type="project" value="UniProtKB-UniRule"/>
</dbReference>
<gene>
    <name evidence="4" type="ORF">PSACC_00105</name>
</gene>
<dbReference type="OrthoDB" id="6159137at2759"/>
<dbReference type="PANTHER" id="PTHR48034">
    <property type="entry name" value="TRANSFORMER-2 SEX-DETERMINING PROTEIN-RELATED"/>
    <property type="match status" value="1"/>
</dbReference>
<evidence type="ECO:0000313" key="5">
    <source>
        <dbReference type="Proteomes" id="UP000240830"/>
    </source>
</evidence>
<dbReference type="InterPro" id="IPR000504">
    <property type="entry name" value="RRM_dom"/>
</dbReference>
<reference evidence="4" key="1">
    <citation type="submission" date="2016-10" db="EMBL/GenBank/DDBJ databases">
        <title>The genome of Paramicrosporidium saccamoebae is the missing link in understanding Cryptomycota and Microsporidia evolution.</title>
        <authorList>
            <person name="Quandt C.A."/>
            <person name="Beaudet D."/>
            <person name="Corsaro D."/>
            <person name="Michel R."/>
            <person name="Corradi N."/>
            <person name="James T."/>
        </authorList>
    </citation>
    <scope>NUCLEOTIDE SEQUENCE [LARGE SCALE GENOMIC DNA]</scope>
    <source>
        <strain evidence="4">KSL3</strain>
    </source>
</reference>
<dbReference type="InterPro" id="IPR012677">
    <property type="entry name" value="Nucleotide-bd_a/b_plait_sf"/>
</dbReference>
<organism evidence="4 5">
    <name type="scientific">Paramicrosporidium saccamoebae</name>
    <dbReference type="NCBI Taxonomy" id="1246581"/>
    <lineage>
        <taxon>Eukaryota</taxon>
        <taxon>Fungi</taxon>
        <taxon>Fungi incertae sedis</taxon>
        <taxon>Cryptomycota</taxon>
        <taxon>Cryptomycota incertae sedis</taxon>
        <taxon>Paramicrosporidium</taxon>
    </lineage>
</organism>
<feature type="compositionally biased region" description="Pro residues" evidence="2">
    <location>
        <begin position="246"/>
        <end position="261"/>
    </location>
</feature>
<feature type="region of interest" description="Disordered" evidence="2">
    <location>
        <begin position="1"/>
        <end position="37"/>
    </location>
</feature>
<feature type="compositionally biased region" description="Pro residues" evidence="2">
    <location>
        <begin position="200"/>
        <end position="214"/>
    </location>
</feature>
<feature type="compositionally biased region" description="Polar residues" evidence="2">
    <location>
        <begin position="15"/>
        <end position="37"/>
    </location>
</feature>
<proteinExistence type="predicted"/>
<dbReference type="Gene3D" id="3.30.70.330">
    <property type="match status" value="1"/>
</dbReference>
<dbReference type="SMART" id="SM00360">
    <property type="entry name" value="RRM"/>
    <property type="match status" value="1"/>
</dbReference>
<dbReference type="InterPro" id="IPR050441">
    <property type="entry name" value="RBM"/>
</dbReference>